<feature type="domain" description="Integrase catalytic" evidence="1">
    <location>
        <begin position="3"/>
        <end position="39"/>
    </location>
</feature>
<dbReference type="AlphaFoldDB" id="A0A6I2MPB0"/>
<dbReference type="GO" id="GO:0015074">
    <property type="term" value="P:DNA integration"/>
    <property type="evidence" value="ECO:0007669"/>
    <property type="project" value="InterPro"/>
</dbReference>
<reference evidence="2 3" key="1">
    <citation type="submission" date="2019-11" db="EMBL/GenBank/DDBJ databases">
        <title>Maribacter lutea sp. nov., a marine bacterium isolated from intertidal sand.</title>
        <authorList>
            <person name="Liu A."/>
        </authorList>
    </citation>
    <scope>NUCLEOTIDE SEQUENCE [LARGE SCALE GENOMIC DNA]</scope>
    <source>
        <strain evidence="2 3">RZ05</strain>
    </source>
</reference>
<organism evidence="2 3">
    <name type="scientific">Maribacter luteus</name>
    <dbReference type="NCBI Taxonomy" id="2594478"/>
    <lineage>
        <taxon>Bacteria</taxon>
        <taxon>Pseudomonadati</taxon>
        <taxon>Bacteroidota</taxon>
        <taxon>Flavobacteriia</taxon>
        <taxon>Flavobacteriales</taxon>
        <taxon>Flavobacteriaceae</taxon>
        <taxon>Maribacter</taxon>
    </lineage>
</organism>
<protein>
    <submittedName>
        <fullName evidence="2">Transposase</fullName>
    </submittedName>
</protein>
<sequence>MNFISTEPFDSLQHAKRATKNVIKLYNEIRLHLSLKYKTSN</sequence>
<dbReference type="Proteomes" id="UP000443153">
    <property type="component" value="Unassembled WGS sequence"/>
</dbReference>
<proteinExistence type="predicted"/>
<evidence type="ECO:0000313" key="2">
    <source>
        <dbReference type="EMBL" id="MRX64094.1"/>
    </source>
</evidence>
<evidence type="ECO:0000313" key="3">
    <source>
        <dbReference type="Proteomes" id="UP000443153"/>
    </source>
</evidence>
<name>A0A6I2MPB0_9FLAO</name>
<keyword evidence="3" id="KW-1185">Reference proteome</keyword>
<evidence type="ECO:0000259" key="1">
    <source>
        <dbReference type="Pfam" id="PF13683"/>
    </source>
</evidence>
<accession>A0A6I2MPB0</accession>
<dbReference type="Pfam" id="PF13683">
    <property type="entry name" value="rve_3"/>
    <property type="match status" value="1"/>
</dbReference>
<dbReference type="EMBL" id="WKJH01000005">
    <property type="protein sequence ID" value="MRX64094.1"/>
    <property type="molecule type" value="Genomic_DNA"/>
</dbReference>
<gene>
    <name evidence="2" type="ORF">GJ691_07915</name>
</gene>
<dbReference type="InterPro" id="IPR001584">
    <property type="entry name" value="Integrase_cat-core"/>
</dbReference>
<comment type="caution">
    <text evidence="2">The sequence shown here is derived from an EMBL/GenBank/DDBJ whole genome shotgun (WGS) entry which is preliminary data.</text>
</comment>